<evidence type="ECO:0000256" key="5">
    <source>
        <dbReference type="ARBA" id="ARBA00022705"/>
    </source>
</evidence>
<dbReference type="PhylomeDB" id="R7QHN1"/>
<dbReference type="Proteomes" id="UP000012073">
    <property type="component" value="Unassembled WGS sequence"/>
</dbReference>
<dbReference type="EC" id="6.5.1.2" evidence="3"/>
<dbReference type="OrthoDB" id="3754at2759"/>
<dbReference type="InterPro" id="IPR010994">
    <property type="entry name" value="RuvA_2-like"/>
</dbReference>
<organism evidence="14 15">
    <name type="scientific">Chondrus crispus</name>
    <name type="common">Carrageen Irish moss</name>
    <name type="synonym">Polymorpha crispa</name>
    <dbReference type="NCBI Taxonomy" id="2769"/>
    <lineage>
        <taxon>Eukaryota</taxon>
        <taxon>Rhodophyta</taxon>
        <taxon>Florideophyceae</taxon>
        <taxon>Rhodymeniophycidae</taxon>
        <taxon>Gigartinales</taxon>
        <taxon>Gigartinaceae</taxon>
        <taxon>Chondrus</taxon>
    </lineage>
</organism>
<dbReference type="Pfam" id="PF14520">
    <property type="entry name" value="HHH_5"/>
    <property type="match status" value="1"/>
</dbReference>
<dbReference type="Gene3D" id="1.10.287.610">
    <property type="entry name" value="Helix hairpin bin"/>
    <property type="match status" value="1"/>
</dbReference>
<evidence type="ECO:0000259" key="13">
    <source>
        <dbReference type="PROSITE" id="PS50172"/>
    </source>
</evidence>
<dbReference type="Gene3D" id="2.40.50.140">
    <property type="entry name" value="Nucleic acid-binding proteins"/>
    <property type="match status" value="1"/>
</dbReference>
<protein>
    <recommendedName>
        <fullName evidence="3">DNA ligase (NAD(+))</fullName>
        <ecNumber evidence="3">6.5.1.2</ecNumber>
    </recommendedName>
</protein>
<dbReference type="InterPro" id="IPR012340">
    <property type="entry name" value="NA-bd_OB-fold"/>
</dbReference>
<dbReference type="OMA" id="HDVEHEI"/>
<dbReference type="RefSeq" id="XP_005717450.1">
    <property type="nucleotide sequence ID" value="XM_005717393.1"/>
</dbReference>
<dbReference type="GO" id="GO:0006260">
    <property type="term" value="P:DNA replication"/>
    <property type="evidence" value="ECO:0007669"/>
    <property type="project" value="UniProtKB-KW"/>
</dbReference>
<evidence type="ECO:0000256" key="7">
    <source>
        <dbReference type="ARBA" id="ARBA00022763"/>
    </source>
</evidence>
<dbReference type="PANTHER" id="PTHR23389">
    <property type="entry name" value="CHROMOSOME TRANSMISSION FIDELITY FACTOR 18"/>
    <property type="match status" value="1"/>
</dbReference>
<evidence type="ECO:0000313" key="14">
    <source>
        <dbReference type="EMBL" id="CDF37579.1"/>
    </source>
</evidence>
<dbReference type="EMBL" id="HG001851">
    <property type="protein sequence ID" value="CDF37579.1"/>
    <property type="molecule type" value="Genomic_DNA"/>
</dbReference>
<dbReference type="Pfam" id="PF03120">
    <property type="entry name" value="OB_DNA_ligase"/>
    <property type="match status" value="1"/>
</dbReference>
<dbReference type="SUPFAM" id="SSF52113">
    <property type="entry name" value="BRCT domain"/>
    <property type="match status" value="1"/>
</dbReference>
<dbReference type="STRING" id="2769.R7QHN1"/>
<dbReference type="NCBIfam" id="TIGR00575">
    <property type="entry name" value="dnlj"/>
    <property type="match status" value="1"/>
</dbReference>
<evidence type="ECO:0000256" key="11">
    <source>
        <dbReference type="ARBA" id="ARBA00023204"/>
    </source>
</evidence>
<dbReference type="SMART" id="SM00532">
    <property type="entry name" value="LIGANc"/>
    <property type="match status" value="1"/>
</dbReference>
<gene>
    <name evidence="14" type="ORF">CHC_T00005796001</name>
</gene>
<keyword evidence="9" id="KW-0460">Magnesium</keyword>
<dbReference type="GO" id="GO:0003911">
    <property type="term" value="F:DNA ligase (NAD+) activity"/>
    <property type="evidence" value="ECO:0007669"/>
    <property type="project" value="UniProtKB-EC"/>
</dbReference>
<keyword evidence="6" id="KW-0479">Metal-binding</keyword>
<name>R7QHN1_CHOCR</name>
<dbReference type="InterPro" id="IPR001357">
    <property type="entry name" value="BRCT_dom"/>
</dbReference>
<dbReference type="GeneID" id="17325167"/>
<dbReference type="SMART" id="SM00278">
    <property type="entry name" value="HhH1"/>
    <property type="match status" value="3"/>
</dbReference>
<dbReference type="InterPro" id="IPR001679">
    <property type="entry name" value="DNA_ligase"/>
</dbReference>
<dbReference type="AlphaFoldDB" id="R7QHN1"/>
<evidence type="ECO:0000313" key="15">
    <source>
        <dbReference type="Proteomes" id="UP000012073"/>
    </source>
</evidence>
<sequence length="928" mass="102402">MNTTNDGTGEKETKQFCAAFVGSPVPRNAYRLFSKPLLHAIPSLSSISTTPRSRPRISIQAITRKVSDIRSYPEIDKQTRRKLRLDAKKIARKEEKAKKITPQGFGDRTGVGLHPFGSSKRTEAEREARINYVASPVGREIAQRITGMLSGGKADMLLHVLRARFLERVDKVAYDEEVKLTPDIGKVYMKLLDEIMLCDSLYYSDNPKPRISDEQYDELIMHLIELERFFPELIRPESPSQNVGHGAAARSSKLGLDSEIADKPITARDSFAATVPITEKRFPQYRHKALMLSLDNAYKHDDLVSFARRAADANSDISAELKVDGIALSLEYHNGKLAAAATRGNGRIGEDITDNVRAALVGRGVVDAIEDPLAPDLILVRGEAYIAPHDFEEVNAALKNKLSNPRNAAAGALKHKLPSEAKSRKLSFVAYECLNGNLMKSDDVETSSNSTMIGKKPFPTLRNTWPTQSETLKRLAEWGFGKMPRFERCGDLTTAELFANVVEEDRRSLPLEVDGVVLKFNDSRAREAAGHTARAPRGAVALKFAAQSKVTVLEDVVMQVSRNGVITPVAILKPVRVGGAVLSRATLHNFDEVQRLGVAVGDDVRVERGGDVIPKIVKVERRSSSMERRELQPPLECPSCFGEVLSETDDLTGSSTVECQNAEKCLAQVHGRLIHFAAKDAMDIRGLGKKTADKLIDSGHIVVLADLFRLTLGDLLSLEGFAEKSAQTLLDSIREASTQRSLENLIFGLGLPTVGRTGARALAQNVMSIERLLEIALHEDEADSLITIPNFAEKTAHAVHSFLRRERTQAEIKALMENVRCKSIVDEEDAIPDMSVSASGEVAGKSFVFTGKIARTSRNRLKKLITKAGGVVRTDVTRKTDYVVVGLEPGQKYFKAQRLNVKTLQEEEFLQLFKLSEEEAREIREGAI</sequence>
<dbReference type="InterPro" id="IPR041663">
    <property type="entry name" value="DisA/LigA_HHH"/>
</dbReference>
<dbReference type="InterPro" id="IPR013840">
    <property type="entry name" value="DNAligase_N"/>
</dbReference>
<dbReference type="Gene3D" id="3.30.470.30">
    <property type="entry name" value="DNA ligase/mRNA capping enzyme"/>
    <property type="match status" value="1"/>
</dbReference>
<reference evidence="15" key="1">
    <citation type="journal article" date="2013" name="Proc. Natl. Acad. Sci. U.S.A.">
        <title>Genome structure and metabolic features in the red seaweed Chondrus crispus shed light on evolution of the Archaeplastida.</title>
        <authorList>
            <person name="Collen J."/>
            <person name="Porcel B."/>
            <person name="Carre W."/>
            <person name="Ball S.G."/>
            <person name="Chaparro C."/>
            <person name="Tonon T."/>
            <person name="Barbeyron T."/>
            <person name="Michel G."/>
            <person name="Noel B."/>
            <person name="Valentin K."/>
            <person name="Elias M."/>
            <person name="Artiguenave F."/>
            <person name="Arun A."/>
            <person name="Aury J.M."/>
            <person name="Barbosa-Neto J.F."/>
            <person name="Bothwell J.H."/>
            <person name="Bouget F.Y."/>
            <person name="Brillet L."/>
            <person name="Cabello-Hurtado F."/>
            <person name="Capella-Gutierrez S."/>
            <person name="Charrier B."/>
            <person name="Cladiere L."/>
            <person name="Cock J.M."/>
            <person name="Coelho S.M."/>
            <person name="Colleoni C."/>
            <person name="Czjzek M."/>
            <person name="Da Silva C."/>
            <person name="Delage L."/>
            <person name="Denoeud F."/>
            <person name="Deschamps P."/>
            <person name="Dittami S.M."/>
            <person name="Gabaldon T."/>
            <person name="Gachon C.M."/>
            <person name="Groisillier A."/>
            <person name="Herve C."/>
            <person name="Jabbari K."/>
            <person name="Katinka M."/>
            <person name="Kloareg B."/>
            <person name="Kowalczyk N."/>
            <person name="Labadie K."/>
            <person name="Leblanc C."/>
            <person name="Lopez P.J."/>
            <person name="McLachlan D.H."/>
            <person name="Meslet-Cladiere L."/>
            <person name="Moustafa A."/>
            <person name="Nehr Z."/>
            <person name="Nyvall Collen P."/>
            <person name="Panaud O."/>
            <person name="Partensky F."/>
            <person name="Poulain J."/>
            <person name="Rensing S.A."/>
            <person name="Rousvoal S."/>
            <person name="Samson G."/>
            <person name="Symeonidi A."/>
            <person name="Weissenbach J."/>
            <person name="Zambounis A."/>
            <person name="Wincker P."/>
            <person name="Boyen C."/>
        </authorList>
    </citation>
    <scope>NUCLEOTIDE SEQUENCE [LARGE SCALE GENOMIC DNA]</scope>
    <source>
        <strain evidence="15">cv. Stackhouse</strain>
    </source>
</reference>
<keyword evidence="4" id="KW-0436">Ligase</keyword>
<dbReference type="InterPro" id="IPR003583">
    <property type="entry name" value="Hlx-hairpin-Hlx_DNA-bd_motif"/>
</dbReference>
<dbReference type="PROSITE" id="PS01055">
    <property type="entry name" value="DNA_LIGASE_N1"/>
    <property type="match status" value="1"/>
</dbReference>
<dbReference type="HAMAP" id="MF_01588">
    <property type="entry name" value="DNA_ligase_A"/>
    <property type="match status" value="1"/>
</dbReference>
<dbReference type="Gene3D" id="1.10.150.20">
    <property type="entry name" value="5' to 3' exonuclease, C-terminal subdomain"/>
    <property type="match status" value="2"/>
</dbReference>
<accession>R7QHN1</accession>
<dbReference type="InterPro" id="IPR004150">
    <property type="entry name" value="NAD_DNA_ligase_OB"/>
</dbReference>
<evidence type="ECO:0000256" key="3">
    <source>
        <dbReference type="ARBA" id="ARBA00012722"/>
    </source>
</evidence>
<comment type="cofactor">
    <cofactor evidence="1">
        <name>Mg(2+)</name>
        <dbReference type="ChEBI" id="CHEBI:18420"/>
    </cofactor>
</comment>
<evidence type="ECO:0000256" key="9">
    <source>
        <dbReference type="ARBA" id="ARBA00022842"/>
    </source>
</evidence>
<evidence type="ECO:0000256" key="2">
    <source>
        <dbReference type="ARBA" id="ARBA00004067"/>
    </source>
</evidence>
<evidence type="ECO:0000256" key="10">
    <source>
        <dbReference type="ARBA" id="ARBA00023027"/>
    </source>
</evidence>
<comment type="catalytic activity">
    <reaction evidence="12">
        <text>NAD(+) + (deoxyribonucleotide)n-3'-hydroxyl + 5'-phospho-(deoxyribonucleotide)m = (deoxyribonucleotide)n+m + AMP + beta-nicotinamide D-nucleotide.</text>
        <dbReference type="EC" id="6.5.1.2"/>
    </reaction>
</comment>
<dbReference type="NCBIfam" id="NF005932">
    <property type="entry name" value="PRK07956.1"/>
    <property type="match status" value="1"/>
</dbReference>
<dbReference type="PANTHER" id="PTHR23389:SF9">
    <property type="entry name" value="DNA LIGASE"/>
    <property type="match status" value="1"/>
</dbReference>
<dbReference type="Pfam" id="PF01653">
    <property type="entry name" value="DNA_ligase_aden"/>
    <property type="match status" value="1"/>
</dbReference>
<evidence type="ECO:0000256" key="1">
    <source>
        <dbReference type="ARBA" id="ARBA00001946"/>
    </source>
</evidence>
<dbReference type="SUPFAM" id="SSF50249">
    <property type="entry name" value="Nucleic acid-binding proteins"/>
    <property type="match status" value="1"/>
</dbReference>
<dbReference type="KEGG" id="ccp:CHC_T00005796001"/>
<dbReference type="InterPro" id="IPR013839">
    <property type="entry name" value="DNAligase_adenylation"/>
</dbReference>
<keyword evidence="11" id="KW-0234">DNA repair</keyword>
<dbReference type="Gene3D" id="3.40.50.10190">
    <property type="entry name" value="BRCT domain"/>
    <property type="match status" value="1"/>
</dbReference>
<dbReference type="SUPFAM" id="SSF56091">
    <property type="entry name" value="DNA ligase/mRNA capping enzyme, catalytic domain"/>
    <property type="match status" value="1"/>
</dbReference>
<keyword evidence="8" id="KW-0862">Zinc</keyword>
<evidence type="ECO:0000256" key="4">
    <source>
        <dbReference type="ARBA" id="ARBA00022598"/>
    </source>
</evidence>
<dbReference type="CDD" id="cd17748">
    <property type="entry name" value="BRCT_DNA_ligase_like"/>
    <property type="match status" value="1"/>
</dbReference>
<evidence type="ECO:0000256" key="12">
    <source>
        <dbReference type="ARBA" id="ARBA00034005"/>
    </source>
</evidence>
<proteinExistence type="inferred from homology"/>
<dbReference type="InterPro" id="IPR036420">
    <property type="entry name" value="BRCT_dom_sf"/>
</dbReference>
<keyword evidence="5" id="KW-0235">DNA replication</keyword>
<evidence type="ECO:0000256" key="6">
    <source>
        <dbReference type="ARBA" id="ARBA00022723"/>
    </source>
</evidence>
<dbReference type="Pfam" id="PF00533">
    <property type="entry name" value="BRCT"/>
    <property type="match status" value="1"/>
</dbReference>
<dbReference type="GO" id="GO:0003677">
    <property type="term" value="F:DNA binding"/>
    <property type="evidence" value="ECO:0007669"/>
    <property type="project" value="InterPro"/>
</dbReference>
<dbReference type="PROSITE" id="PS50172">
    <property type="entry name" value="BRCT"/>
    <property type="match status" value="1"/>
</dbReference>
<feature type="domain" description="BRCT" evidence="13">
    <location>
        <begin position="837"/>
        <end position="911"/>
    </location>
</feature>
<keyword evidence="7" id="KW-0227">DNA damage</keyword>
<comment type="function">
    <text evidence="2">DNA ligase that catalyzes the formation of phosphodiester linkages between 5'-phosphoryl and 3'-hydroxyl groups in double-stranded DNA using NAD as a coenzyme and as the energy source for the reaction. It is essential for DNA replication and repair of damaged DNA.</text>
</comment>
<evidence type="ECO:0000256" key="8">
    <source>
        <dbReference type="ARBA" id="ARBA00022833"/>
    </source>
</evidence>
<dbReference type="SUPFAM" id="SSF47781">
    <property type="entry name" value="RuvA domain 2-like"/>
    <property type="match status" value="1"/>
</dbReference>
<dbReference type="InterPro" id="IPR018239">
    <property type="entry name" value="DNA_ligase_AS"/>
</dbReference>
<dbReference type="SMART" id="SM00292">
    <property type="entry name" value="BRCT"/>
    <property type="match status" value="1"/>
</dbReference>
<dbReference type="Pfam" id="PF12826">
    <property type="entry name" value="HHH_2"/>
    <property type="match status" value="1"/>
</dbReference>
<keyword evidence="15" id="KW-1185">Reference proteome</keyword>
<dbReference type="GO" id="GO:0046872">
    <property type="term" value="F:metal ion binding"/>
    <property type="evidence" value="ECO:0007669"/>
    <property type="project" value="UniProtKB-KW"/>
</dbReference>
<keyword evidence="10" id="KW-0520">NAD</keyword>
<dbReference type="Gramene" id="CDF37579">
    <property type="protein sequence ID" value="CDF37579"/>
    <property type="gene ID" value="CHC_T00005796001"/>
</dbReference>
<dbReference type="GO" id="GO:0006281">
    <property type="term" value="P:DNA repair"/>
    <property type="evidence" value="ECO:0007669"/>
    <property type="project" value="UniProtKB-KW"/>
</dbReference>